<name>A0AAJ1DEQ9_PROMI</name>
<sequence length="275" mass="32227">MSKIDGTINRIKDQQIGSSTKKVLLVEGSDDELAFGAFLRKKFPSWEQYWVIASTGKKQNVLDILAQEQDWLGIVDRDEWDNAKIEEKQEQLPNLFILPRFCIENYLVLPDEIWSALPENKKNSIENGCETLRKDIETQLENWRNHAAVWAIINPLWEGLRSLGFKESLLELNTSNDTVKIEQILQKWHQYLEPSQLLEKLKDKKQEINACTVDQQLKQYIHGKHFFKNVVYPVLISHIGNIKEKELKKQLFNSQPIPEDLDFLWQHMMTNINTI</sequence>
<dbReference type="Proteomes" id="UP000195540">
    <property type="component" value="Chromosome"/>
</dbReference>
<evidence type="ECO:0000259" key="1">
    <source>
        <dbReference type="Pfam" id="PF14491"/>
    </source>
</evidence>
<dbReference type="AlphaFoldDB" id="A0AAJ1DEQ9"/>
<dbReference type="Pfam" id="PF14491">
    <property type="entry name" value="DUF4435"/>
    <property type="match status" value="1"/>
</dbReference>
<feature type="domain" description="DUF4435" evidence="1">
    <location>
        <begin position="24"/>
        <end position="239"/>
    </location>
</feature>
<proteinExistence type="predicted"/>
<organism evidence="2 3">
    <name type="scientific">Proteus mirabilis</name>
    <dbReference type="NCBI Taxonomy" id="584"/>
    <lineage>
        <taxon>Bacteria</taxon>
        <taxon>Pseudomonadati</taxon>
        <taxon>Pseudomonadota</taxon>
        <taxon>Gammaproteobacteria</taxon>
        <taxon>Enterobacterales</taxon>
        <taxon>Morganellaceae</taxon>
        <taxon>Proteus</taxon>
    </lineage>
</organism>
<protein>
    <recommendedName>
        <fullName evidence="1">DUF4435 domain-containing protein</fullName>
    </recommendedName>
</protein>
<reference evidence="2 3" key="1">
    <citation type="submission" date="2017-05" db="EMBL/GenBank/DDBJ databases">
        <title>Whole genome sequencing of Proteus mirabilis AR_0155.</title>
        <authorList>
            <person name="Conlan S."/>
            <person name="Thomas P.J."/>
            <person name="Mullikin J."/>
            <person name="Frank K.M."/>
            <person name="Segre J.A."/>
        </authorList>
    </citation>
    <scope>NUCLEOTIDE SEQUENCE [LARGE SCALE GENOMIC DNA]</scope>
    <source>
        <strain evidence="2 3">AR_0155</strain>
    </source>
</reference>
<evidence type="ECO:0000313" key="3">
    <source>
        <dbReference type="Proteomes" id="UP000195540"/>
    </source>
</evidence>
<dbReference type="InterPro" id="IPR029492">
    <property type="entry name" value="DUF4435"/>
</dbReference>
<accession>A0AAJ1DEQ9</accession>
<gene>
    <name evidence="2" type="ORF">AM402_11090</name>
</gene>
<dbReference type="EMBL" id="CP021694">
    <property type="protein sequence ID" value="ARX34659.1"/>
    <property type="molecule type" value="Genomic_DNA"/>
</dbReference>
<dbReference type="RefSeq" id="WP_004250952.1">
    <property type="nucleotide sequence ID" value="NZ_ABFCQN020000016.1"/>
</dbReference>
<evidence type="ECO:0000313" key="2">
    <source>
        <dbReference type="EMBL" id="ARX34659.1"/>
    </source>
</evidence>